<keyword evidence="6 12" id="KW-0408">Iron</keyword>
<keyword evidence="4 12" id="KW-0479">Metal-binding</keyword>
<dbReference type="GO" id="GO:0061799">
    <property type="term" value="F:cyclic pyranopterin monophosphate synthase activity"/>
    <property type="evidence" value="ECO:0007669"/>
    <property type="project" value="TreeGrafter"/>
</dbReference>
<feature type="binding site" evidence="12">
    <location>
        <position position="94"/>
    </location>
    <ligand>
        <name>GTP</name>
        <dbReference type="ChEBI" id="CHEBI:37565"/>
    </ligand>
</feature>
<dbReference type="GO" id="GO:1904047">
    <property type="term" value="F:S-adenosyl-L-methionine binding"/>
    <property type="evidence" value="ECO:0007669"/>
    <property type="project" value="UniProtKB-UniRule"/>
</dbReference>
<comment type="cofactor">
    <cofactor evidence="12">
        <name>[4Fe-4S] cluster</name>
        <dbReference type="ChEBI" id="CHEBI:49883"/>
    </cofactor>
    <text evidence="12">Binds 2 [4Fe-4S] clusters. Binds 1 [4Fe-4S] cluster coordinated with 3 cysteines and an exchangeable S-adenosyl-L-methionine and 1 [4Fe-4S] cluster coordinated with 3 cysteines and the GTP-derived substrate.</text>
</comment>
<dbReference type="InterPro" id="IPR050105">
    <property type="entry name" value="MoCo_biosynth_MoaA/MoaC"/>
</dbReference>
<dbReference type="InterPro" id="IPR007197">
    <property type="entry name" value="rSAM"/>
</dbReference>
<dbReference type="SUPFAM" id="SSF102114">
    <property type="entry name" value="Radical SAM enzymes"/>
    <property type="match status" value="1"/>
</dbReference>
<dbReference type="RefSeq" id="WP_169296615.1">
    <property type="nucleotide sequence ID" value="NZ_JABBNI010000009.1"/>
</dbReference>
<evidence type="ECO:0000256" key="7">
    <source>
        <dbReference type="ARBA" id="ARBA00023014"/>
    </source>
</evidence>
<keyword evidence="5 12" id="KW-0547">Nucleotide-binding</keyword>
<dbReference type="AlphaFoldDB" id="A0A7Y0EEQ6"/>
<evidence type="ECO:0000256" key="2">
    <source>
        <dbReference type="ARBA" id="ARBA00022485"/>
    </source>
</evidence>
<dbReference type="InterPro" id="IPR010505">
    <property type="entry name" value="MoaA_twitch"/>
</dbReference>
<comment type="caution">
    <text evidence="14">The sequence shown here is derived from an EMBL/GenBank/DDBJ whole genome shotgun (WGS) entry which is preliminary data.</text>
</comment>
<feature type="binding site" evidence="12">
    <location>
        <position position="63"/>
    </location>
    <ligand>
        <name>GTP</name>
        <dbReference type="ChEBI" id="CHEBI:37565"/>
    </ligand>
</feature>
<gene>
    <name evidence="12 14" type="primary">moaA</name>
    <name evidence="14" type="ORF">HBE96_04785</name>
</gene>
<evidence type="ECO:0000256" key="1">
    <source>
        <dbReference type="ARBA" id="ARBA00012167"/>
    </source>
</evidence>
<dbReference type="EC" id="4.1.99.22" evidence="1 12"/>
<dbReference type="SFLD" id="SFLDS00029">
    <property type="entry name" value="Radical_SAM"/>
    <property type="match status" value="1"/>
</dbReference>
<dbReference type="InterPro" id="IPR000385">
    <property type="entry name" value="MoaA_NifB_PqqE_Fe-S-bd_CS"/>
</dbReference>
<dbReference type="EMBL" id="JABBNI010000009">
    <property type="protein sequence ID" value="NMM62016.1"/>
    <property type="molecule type" value="Genomic_DNA"/>
</dbReference>
<evidence type="ECO:0000256" key="5">
    <source>
        <dbReference type="ARBA" id="ARBA00022741"/>
    </source>
</evidence>
<evidence type="ECO:0000256" key="9">
    <source>
        <dbReference type="ARBA" id="ARBA00023150"/>
    </source>
</evidence>
<dbReference type="GO" id="GO:0051539">
    <property type="term" value="F:4 iron, 4 sulfur cluster binding"/>
    <property type="evidence" value="ECO:0007669"/>
    <property type="project" value="UniProtKB-UniRule"/>
</dbReference>
<comment type="catalytic activity">
    <reaction evidence="11 12">
        <text>GTP + AH2 + S-adenosyl-L-methionine = (8S)-3',8-cyclo-7,8-dihydroguanosine 5'-triphosphate + 5'-deoxyadenosine + L-methionine + A + H(+)</text>
        <dbReference type="Rhea" id="RHEA:49576"/>
        <dbReference type="ChEBI" id="CHEBI:13193"/>
        <dbReference type="ChEBI" id="CHEBI:15378"/>
        <dbReference type="ChEBI" id="CHEBI:17319"/>
        <dbReference type="ChEBI" id="CHEBI:17499"/>
        <dbReference type="ChEBI" id="CHEBI:37565"/>
        <dbReference type="ChEBI" id="CHEBI:57844"/>
        <dbReference type="ChEBI" id="CHEBI:59789"/>
        <dbReference type="ChEBI" id="CHEBI:131766"/>
        <dbReference type="EC" id="4.1.99.22"/>
    </reaction>
</comment>
<dbReference type="HAMAP" id="MF_01225_B">
    <property type="entry name" value="MoaA_B"/>
    <property type="match status" value="1"/>
</dbReference>
<keyword evidence="9 12" id="KW-0501">Molybdenum cofactor biosynthesis</keyword>
<organism evidence="14 15">
    <name type="scientific">Clostridium muellerianum</name>
    <dbReference type="NCBI Taxonomy" id="2716538"/>
    <lineage>
        <taxon>Bacteria</taxon>
        <taxon>Bacillati</taxon>
        <taxon>Bacillota</taxon>
        <taxon>Clostridia</taxon>
        <taxon>Eubacteriales</taxon>
        <taxon>Clostridiaceae</taxon>
        <taxon>Clostridium</taxon>
    </lineage>
</organism>
<keyword evidence="3 12" id="KW-0949">S-adenosyl-L-methionine</keyword>
<dbReference type="PROSITE" id="PS01305">
    <property type="entry name" value="MOAA_NIFB_PQQE"/>
    <property type="match status" value="1"/>
</dbReference>
<dbReference type="Pfam" id="PF04055">
    <property type="entry name" value="Radical_SAM"/>
    <property type="match status" value="1"/>
</dbReference>
<keyword evidence="8 12" id="KW-0342">GTP-binding</keyword>
<dbReference type="InterPro" id="IPR058240">
    <property type="entry name" value="rSAM_sf"/>
</dbReference>
<comment type="pathway">
    <text evidence="12">Cofactor biosynthesis; molybdopterin biosynthesis.</text>
</comment>
<keyword evidence="7 12" id="KW-0411">Iron-sulfur</keyword>
<comment type="similarity">
    <text evidence="12">Belongs to the radical SAM superfamily. MoaA family.</text>
</comment>
<protein>
    <recommendedName>
        <fullName evidence="1 12">GTP 3',8-cyclase</fullName>
        <ecNumber evidence="1 12">4.1.99.22</ecNumber>
    </recommendedName>
    <alternativeName>
        <fullName evidence="12">Molybdenum cofactor biosynthesis protein A</fullName>
    </alternativeName>
</protein>
<dbReference type="PANTHER" id="PTHR22960:SF0">
    <property type="entry name" value="MOLYBDENUM COFACTOR BIOSYNTHESIS PROTEIN 1"/>
    <property type="match status" value="1"/>
</dbReference>
<dbReference type="CDD" id="cd01335">
    <property type="entry name" value="Radical_SAM"/>
    <property type="match status" value="1"/>
</dbReference>
<evidence type="ECO:0000256" key="8">
    <source>
        <dbReference type="ARBA" id="ARBA00023134"/>
    </source>
</evidence>
<dbReference type="UniPathway" id="UPA00344"/>
<keyword evidence="2 12" id="KW-0004">4Fe-4S</keyword>
<evidence type="ECO:0000259" key="13">
    <source>
        <dbReference type="PROSITE" id="PS51918"/>
    </source>
</evidence>
<feature type="binding site" evidence="12">
    <location>
        <position position="13"/>
    </location>
    <ligand>
        <name>GTP</name>
        <dbReference type="ChEBI" id="CHEBI:37565"/>
    </ligand>
</feature>
<feature type="binding site" evidence="12">
    <location>
        <position position="67"/>
    </location>
    <ligand>
        <name>S-adenosyl-L-methionine</name>
        <dbReference type="ChEBI" id="CHEBI:59789"/>
    </ligand>
</feature>
<sequence length="318" mass="35915">MLDQYGRNIDYLRISLTDRCNLRCIYCMPEKGVVKKCHEDVIRFEEVLKIIKAAVPLGIKKIRYTGGEPLILKNISSLIKETSEIDEIKDIAITTNGILLYDLVEELKEAGLNRVNISLDTLKEDKFKHITRGGDLNKVLKAIEKCISVGIKVKINTVLMKGINDDEIKNFIEHTKEIPVEVRFIELMPIGEGEKLYKTSFMSSSEVLDKFPELIPLESSKSSTASMYKLNGAKGKVGFITPLSCKFCSDCNRIRLTSMGTIKPCLHSAKEIDLKESLNDEVLLESVLKDVIYNKPSQHNLEYDSKSQSLKMMYQIGG</sequence>
<proteinExistence type="inferred from homology"/>
<feature type="domain" description="Radical SAM core" evidence="13">
    <location>
        <begin position="4"/>
        <end position="221"/>
    </location>
</feature>
<dbReference type="PANTHER" id="PTHR22960">
    <property type="entry name" value="MOLYBDOPTERIN COFACTOR SYNTHESIS PROTEIN A"/>
    <property type="match status" value="1"/>
</dbReference>
<dbReference type="SFLD" id="SFLDG01067">
    <property type="entry name" value="SPASM/twitch_domain_containing"/>
    <property type="match status" value="1"/>
</dbReference>
<feature type="binding site" evidence="12">
    <location>
        <position position="118"/>
    </location>
    <ligand>
        <name>S-adenosyl-L-methionine</name>
        <dbReference type="ChEBI" id="CHEBI:59789"/>
    </ligand>
</feature>
<evidence type="ECO:0000256" key="6">
    <source>
        <dbReference type="ARBA" id="ARBA00023004"/>
    </source>
</evidence>
<feature type="binding site" evidence="12">
    <location>
        <position position="251"/>
    </location>
    <ligand>
        <name>[4Fe-4S] cluster</name>
        <dbReference type="ChEBI" id="CHEBI:49883"/>
        <label>2</label>
        <note>4Fe-4S-substrate</note>
    </ligand>
</feature>
<dbReference type="NCBIfam" id="TIGR02666">
    <property type="entry name" value="moaA"/>
    <property type="match status" value="1"/>
</dbReference>
<comment type="function">
    <text evidence="12">Catalyzes the cyclization of GTP to (8S)-3',8-cyclo-7,8-dihydroguanosine 5'-triphosphate.</text>
</comment>
<dbReference type="SMART" id="SM00729">
    <property type="entry name" value="Elp3"/>
    <property type="match status" value="1"/>
</dbReference>
<dbReference type="Gene3D" id="3.20.20.70">
    <property type="entry name" value="Aldolase class I"/>
    <property type="match status" value="1"/>
</dbReference>
<dbReference type="InterPro" id="IPR013785">
    <property type="entry name" value="Aldolase_TIM"/>
</dbReference>
<evidence type="ECO:0000256" key="3">
    <source>
        <dbReference type="ARBA" id="ARBA00022691"/>
    </source>
</evidence>
<dbReference type="SFLD" id="SFLDG01386">
    <property type="entry name" value="main_SPASM_domain-containing"/>
    <property type="match status" value="1"/>
</dbReference>
<reference evidence="14 15" key="1">
    <citation type="submission" date="2020-04" db="EMBL/GenBank/DDBJ databases">
        <authorList>
            <person name="Doyle D.A."/>
        </authorList>
    </citation>
    <scope>NUCLEOTIDE SEQUENCE [LARGE SCALE GENOMIC DNA]</scope>
    <source>
        <strain evidence="14 15">P21</strain>
    </source>
</reference>
<feature type="binding site" evidence="12">
    <location>
        <position position="188"/>
    </location>
    <ligand>
        <name>S-adenosyl-L-methionine</name>
        <dbReference type="ChEBI" id="CHEBI:59789"/>
    </ligand>
</feature>
<feature type="binding site" evidence="12">
    <location>
        <begin position="253"/>
        <end position="255"/>
    </location>
    <ligand>
        <name>GTP</name>
        <dbReference type="ChEBI" id="CHEBI:37565"/>
    </ligand>
</feature>
<dbReference type="GO" id="GO:0061798">
    <property type="term" value="F:GTP 3',8'-cyclase activity"/>
    <property type="evidence" value="ECO:0007669"/>
    <property type="project" value="UniProtKB-UniRule"/>
</dbReference>
<dbReference type="Proteomes" id="UP000537131">
    <property type="component" value="Unassembled WGS sequence"/>
</dbReference>
<evidence type="ECO:0000256" key="11">
    <source>
        <dbReference type="ARBA" id="ARBA00048697"/>
    </source>
</evidence>
<feature type="binding site" evidence="12">
    <location>
        <position position="26"/>
    </location>
    <ligand>
        <name>S-adenosyl-L-methionine</name>
        <dbReference type="ChEBI" id="CHEBI:59789"/>
    </ligand>
</feature>
<dbReference type="InterPro" id="IPR006638">
    <property type="entry name" value="Elp3/MiaA/NifB-like_rSAM"/>
</dbReference>
<keyword evidence="15" id="KW-1185">Reference proteome</keyword>
<feature type="binding site" evidence="12">
    <location>
        <position position="24"/>
    </location>
    <ligand>
        <name>[4Fe-4S] cluster</name>
        <dbReference type="ChEBI" id="CHEBI:49883"/>
        <label>1</label>
        <note>4Fe-4S-S-AdoMet</note>
    </ligand>
</feature>
<accession>A0A7Y0EEQ6</accession>
<keyword evidence="10 12" id="KW-0456">Lyase</keyword>
<dbReference type="NCBIfam" id="NF001199">
    <property type="entry name" value="PRK00164.2-1"/>
    <property type="match status" value="1"/>
</dbReference>
<dbReference type="Pfam" id="PF06463">
    <property type="entry name" value="Mob_synth_C"/>
    <property type="match status" value="1"/>
</dbReference>
<feature type="binding site" evidence="12">
    <location>
        <position position="154"/>
    </location>
    <ligand>
        <name>GTP</name>
        <dbReference type="ChEBI" id="CHEBI:37565"/>
    </ligand>
</feature>
<feature type="binding site" evidence="12">
    <location>
        <position position="27"/>
    </location>
    <ligand>
        <name>[4Fe-4S] cluster</name>
        <dbReference type="ChEBI" id="CHEBI:49883"/>
        <label>1</label>
        <note>4Fe-4S-S-AdoMet</note>
    </ligand>
</feature>
<name>A0A7Y0EEQ6_9CLOT</name>
<dbReference type="GO" id="GO:0005525">
    <property type="term" value="F:GTP binding"/>
    <property type="evidence" value="ECO:0007669"/>
    <property type="project" value="UniProtKB-UniRule"/>
</dbReference>
<evidence type="ECO:0000256" key="4">
    <source>
        <dbReference type="ARBA" id="ARBA00022723"/>
    </source>
</evidence>
<feature type="binding site" evidence="12">
    <location>
        <position position="265"/>
    </location>
    <ligand>
        <name>[4Fe-4S] cluster</name>
        <dbReference type="ChEBI" id="CHEBI:49883"/>
        <label>2</label>
        <note>4Fe-4S-substrate</note>
    </ligand>
</feature>
<dbReference type="PROSITE" id="PS51918">
    <property type="entry name" value="RADICAL_SAM"/>
    <property type="match status" value="1"/>
</dbReference>
<evidence type="ECO:0000256" key="12">
    <source>
        <dbReference type="HAMAP-Rule" id="MF_01225"/>
    </source>
</evidence>
<dbReference type="InterPro" id="IPR013483">
    <property type="entry name" value="MoaA"/>
</dbReference>
<dbReference type="SFLD" id="SFLDG01383">
    <property type="entry name" value="cyclic_pyranopterin_phosphate"/>
    <property type="match status" value="1"/>
</dbReference>
<dbReference type="GO" id="GO:0046872">
    <property type="term" value="F:metal ion binding"/>
    <property type="evidence" value="ECO:0007669"/>
    <property type="project" value="UniProtKB-KW"/>
</dbReference>
<dbReference type="CDD" id="cd21117">
    <property type="entry name" value="Twitch_MoaA"/>
    <property type="match status" value="1"/>
</dbReference>
<comment type="subunit">
    <text evidence="12">Monomer and homodimer.</text>
</comment>
<dbReference type="InterPro" id="IPR040064">
    <property type="entry name" value="MoaA-like"/>
</dbReference>
<feature type="binding site" evidence="12">
    <location>
        <position position="20"/>
    </location>
    <ligand>
        <name>[4Fe-4S] cluster</name>
        <dbReference type="ChEBI" id="CHEBI:49883"/>
        <label>1</label>
        <note>4Fe-4S-S-AdoMet</note>
    </ligand>
</feature>
<evidence type="ECO:0000313" key="15">
    <source>
        <dbReference type="Proteomes" id="UP000537131"/>
    </source>
</evidence>
<reference evidence="14 15" key="2">
    <citation type="submission" date="2020-06" db="EMBL/GenBank/DDBJ databases">
        <title>Complete Genome Sequence of Clostridium muelleri sp. nov. P21T, an Acid-Alcohol Producing Acetogen Isolated from Old Hay.</title>
        <authorList>
            <person name="Duncan K.E."/>
            <person name="Tanner R.S."/>
        </authorList>
    </citation>
    <scope>NUCLEOTIDE SEQUENCE [LARGE SCALE GENOMIC DNA]</scope>
    <source>
        <strain evidence="14 15">P21</strain>
    </source>
</reference>
<evidence type="ECO:0000313" key="14">
    <source>
        <dbReference type="EMBL" id="NMM62016.1"/>
    </source>
</evidence>
<dbReference type="GO" id="GO:0006777">
    <property type="term" value="P:Mo-molybdopterin cofactor biosynthetic process"/>
    <property type="evidence" value="ECO:0007669"/>
    <property type="project" value="UniProtKB-UniRule"/>
</dbReference>
<feature type="binding site" evidence="12">
    <location>
        <position position="248"/>
    </location>
    <ligand>
        <name>[4Fe-4S] cluster</name>
        <dbReference type="ChEBI" id="CHEBI:49883"/>
        <label>2</label>
        <note>4Fe-4S-substrate</note>
    </ligand>
</feature>
<evidence type="ECO:0000256" key="10">
    <source>
        <dbReference type="ARBA" id="ARBA00023239"/>
    </source>
</evidence>